<dbReference type="HAMAP" id="MF_03029">
    <property type="entry name" value="WDR12"/>
    <property type="match status" value="1"/>
</dbReference>
<name>A0A2D3URA8_9PEZI</name>
<comment type="similarity">
    <text evidence="6">Belongs to the WD repeat WDR12/YTM1 family.</text>
</comment>
<dbReference type="PROSITE" id="PS00678">
    <property type="entry name" value="WD_REPEATS_1"/>
    <property type="match status" value="1"/>
</dbReference>
<dbReference type="AlphaFoldDB" id="A0A2D3URA8"/>
<evidence type="ECO:0000256" key="8">
    <source>
        <dbReference type="SAM" id="MobiDB-lite"/>
    </source>
</evidence>
<keyword evidence="3 7" id="KW-0853">WD repeat</keyword>
<dbReference type="GO" id="GO:0000466">
    <property type="term" value="P:maturation of 5.8S rRNA from tricistronic rRNA transcript (SSU-rRNA, 5.8S rRNA, LSU-rRNA)"/>
    <property type="evidence" value="ECO:0007669"/>
    <property type="project" value="UniProtKB-UniRule"/>
</dbReference>
<dbReference type="PANTHER" id="PTHR19855:SF11">
    <property type="entry name" value="RIBOSOME BIOGENESIS PROTEIN WDR12"/>
    <property type="match status" value="1"/>
</dbReference>
<dbReference type="PROSITE" id="PS50082">
    <property type="entry name" value="WD_REPEATS_2"/>
    <property type="match status" value="4"/>
</dbReference>
<feature type="repeat" description="WD" evidence="7">
    <location>
        <begin position="131"/>
        <end position="150"/>
    </location>
</feature>
<feature type="repeat" description="WD" evidence="7">
    <location>
        <begin position="367"/>
        <end position="409"/>
    </location>
</feature>
<reference evidence="10 11" key="1">
    <citation type="submission" date="2016-03" db="EMBL/GenBank/DDBJ databases">
        <authorList>
            <person name="Ploux O."/>
        </authorList>
    </citation>
    <scope>NUCLEOTIDE SEQUENCE [LARGE SCALE GENOMIC DNA]</scope>
    <source>
        <strain evidence="10 11">URUG2</strain>
    </source>
</reference>
<comment type="subunit">
    <text evidence="6">Component of the NOP7 complex, composed of ERB1, NOP7 and YTM1. Within the NOP7 complex ERB1 appears to interact directly with NOP7 and YTM1. The NOP7 complex also associates with the 66S pre-ribosome.</text>
</comment>
<dbReference type="Pfam" id="PF08154">
    <property type="entry name" value="NLE"/>
    <property type="match status" value="1"/>
</dbReference>
<dbReference type="Gene3D" id="2.130.10.10">
    <property type="entry name" value="YVTN repeat-like/Quinoprotein amine dehydrogenase"/>
    <property type="match status" value="1"/>
</dbReference>
<dbReference type="SMART" id="SM00320">
    <property type="entry name" value="WD40"/>
    <property type="match status" value="7"/>
</dbReference>
<dbReference type="Pfam" id="PF00400">
    <property type="entry name" value="WD40"/>
    <property type="match status" value="5"/>
</dbReference>
<feature type="region of interest" description="Disordered" evidence="8">
    <location>
        <begin position="241"/>
        <end position="268"/>
    </location>
</feature>
<keyword evidence="4" id="KW-0677">Repeat</keyword>
<dbReference type="InterPro" id="IPR015943">
    <property type="entry name" value="WD40/YVTN_repeat-like_dom_sf"/>
</dbReference>
<keyword evidence="2 6" id="KW-0698">rRNA processing</keyword>
<dbReference type="InterPro" id="IPR012972">
    <property type="entry name" value="NLE"/>
</dbReference>
<dbReference type="STRING" id="112498.A0A2D3URA8"/>
<evidence type="ECO:0000256" key="2">
    <source>
        <dbReference type="ARBA" id="ARBA00022552"/>
    </source>
</evidence>
<evidence type="ECO:0000256" key="6">
    <source>
        <dbReference type="HAMAP-Rule" id="MF_03029"/>
    </source>
</evidence>
<evidence type="ECO:0000256" key="5">
    <source>
        <dbReference type="ARBA" id="ARBA00023242"/>
    </source>
</evidence>
<accession>A0A2D3URA8</accession>
<evidence type="ECO:0000256" key="7">
    <source>
        <dbReference type="PROSITE-ProRule" id="PRU00221"/>
    </source>
</evidence>
<dbReference type="InterPro" id="IPR001680">
    <property type="entry name" value="WD40_rpt"/>
</dbReference>
<feature type="repeat" description="WD" evidence="7">
    <location>
        <begin position="208"/>
        <end position="249"/>
    </location>
</feature>
<protein>
    <recommendedName>
        <fullName evidence="6">Ribosome biogenesis protein YTM1</fullName>
    </recommendedName>
</protein>
<feature type="domain" description="NLE" evidence="9">
    <location>
        <begin position="13"/>
        <end position="77"/>
    </location>
</feature>
<dbReference type="GO" id="GO:0070545">
    <property type="term" value="C:PeBoW complex"/>
    <property type="evidence" value="ECO:0007669"/>
    <property type="project" value="TreeGrafter"/>
</dbReference>
<dbReference type="OrthoDB" id="10251381at2759"/>
<evidence type="ECO:0000256" key="4">
    <source>
        <dbReference type="ARBA" id="ARBA00022737"/>
    </source>
</evidence>
<keyword evidence="11" id="KW-1185">Reference proteome</keyword>
<dbReference type="Proteomes" id="UP000225277">
    <property type="component" value="Unassembled WGS sequence"/>
</dbReference>
<keyword evidence="1 6" id="KW-0690">Ribosome biogenesis</keyword>
<dbReference type="GO" id="GO:0000463">
    <property type="term" value="P:maturation of LSU-rRNA from tricistronic rRNA transcript (SSU-rRNA, 5.8S rRNA, LSU-rRNA)"/>
    <property type="evidence" value="ECO:0007669"/>
    <property type="project" value="UniProtKB-UniRule"/>
</dbReference>
<dbReference type="EMBL" id="FJUY01000005">
    <property type="protein sequence ID" value="CZT18481.1"/>
    <property type="molecule type" value="Genomic_DNA"/>
</dbReference>
<sequence length="466" mass="50808">MAEQAATHHSTQVRIHLKSKDGAIELPQETGPILVSTDLKRYQLSTLVNRLLETERPIPLEFLINGQFLRTSLDEFLTQNGISAETTLNIEYVKALVPPLHIASYEQDDWISTVDILSSSSKAAKWTKSSSPIQSRLLSGSFDGSLRIWNTSQEVIATGNWHRGSIHTARFLSPTQVVSAGTDKSVHIWDYTDGLTEGSGTLKPKLELIGHKSLIDNLAVHAPSSRILTASADHTVGLWSTKKSEAPPAPEIAAPTSTNKRRKISTSSIETATRGPLSLLKSHTQDVRAVTFDEKDATVAYSASLDHSVKTWDLTTSRCVDTKTTNQSLMAICHLPSHSLIATGGALRYIDLVDLRASATKVSALQCLGHTNWIRSIARNPTNEYQFVSGSDDSTCRIWDIRSTTQEAGGGQVAKAVYVVERVSVEGKKQEQGGESTVYGVEWDEEVGIVSGGKDKRVQVNRSPGV</sequence>
<dbReference type="PROSITE" id="PS50294">
    <property type="entry name" value="WD_REPEATS_REGION"/>
    <property type="match status" value="3"/>
</dbReference>
<evidence type="ECO:0000313" key="11">
    <source>
        <dbReference type="Proteomes" id="UP000225277"/>
    </source>
</evidence>
<dbReference type="GO" id="GO:0043021">
    <property type="term" value="F:ribonucleoprotein complex binding"/>
    <property type="evidence" value="ECO:0007669"/>
    <property type="project" value="UniProtKB-UniRule"/>
</dbReference>
<dbReference type="PRINTS" id="PR00320">
    <property type="entry name" value="GPROTEINBRPT"/>
</dbReference>
<dbReference type="InterPro" id="IPR028599">
    <property type="entry name" value="WDR12/Ytm1"/>
</dbReference>
<evidence type="ECO:0000259" key="9">
    <source>
        <dbReference type="Pfam" id="PF08154"/>
    </source>
</evidence>
<feature type="repeat" description="WD" evidence="7">
    <location>
        <begin position="280"/>
        <end position="322"/>
    </location>
</feature>
<gene>
    <name evidence="6" type="primary">YTM1</name>
    <name evidence="10" type="ORF">RCC_04326</name>
</gene>
<dbReference type="InterPro" id="IPR020472">
    <property type="entry name" value="WD40_PAC1"/>
</dbReference>
<keyword evidence="5 6" id="KW-0539">Nucleus</keyword>
<organism evidence="10 11">
    <name type="scientific">Ramularia collo-cygni</name>
    <dbReference type="NCBI Taxonomy" id="112498"/>
    <lineage>
        <taxon>Eukaryota</taxon>
        <taxon>Fungi</taxon>
        <taxon>Dikarya</taxon>
        <taxon>Ascomycota</taxon>
        <taxon>Pezizomycotina</taxon>
        <taxon>Dothideomycetes</taxon>
        <taxon>Dothideomycetidae</taxon>
        <taxon>Mycosphaerellales</taxon>
        <taxon>Mycosphaerellaceae</taxon>
        <taxon>Ramularia</taxon>
    </lineage>
</organism>
<dbReference type="InterPro" id="IPR036322">
    <property type="entry name" value="WD40_repeat_dom_sf"/>
</dbReference>
<dbReference type="SUPFAM" id="SSF50978">
    <property type="entry name" value="WD40 repeat-like"/>
    <property type="match status" value="1"/>
</dbReference>
<comment type="function">
    <text evidence="6">Component of the NOP7 complex, which is required for maturation of the 25S and 5.8S ribosomal RNAs and formation of the 60S ribosome.</text>
</comment>
<dbReference type="GO" id="GO:0005654">
    <property type="term" value="C:nucleoplasm"/>
    <property type="evidence" value="ECO:0007669"/>
    <property type="project" value="UniProtKB-SubCell"/>
</dbReference>
<comment type="subcellular location">
    <subcellularLocation>
        <location evidence="6">Nucleus</location>
        <location evidence="6">Nucleolus</location>
    </subcellularLocation>
    <subcellularLocation>
        <location evidence="6">Nucleus</location>
        <location evidence="6">Nucleoplasm</location>
    </subcellularLocation>
</comment>
<dbReference type="InterPro" id="IPR019775">
    <property type="entry name" value="WD40_repeat_CS"/>
</dbReference>
<evidence type="ECO:0000313" key="10">
    <source>
        <dbReference type="EMBL" id="CZT18481.1"/>
    </source>
</evidence>
<evidence type="ECO:0000256" key="3">
    <source>
        <dbReference type="ARBA" id="ARBA00022574"/>
    </source>
</evidence>
<proteinExistence type="inferred from homology"/>
<dbReference type="GO" id="GO:0030687">
    <property type="term" value="C:preribosome, large subunit precursor"/>
    <property type="evidence" value="ECO:0007669"/>
    <property type="project" value="UniProtKB-UniRule"/>
</dbReference>
<dbReference type="PANTHER" id="PTHR19855">
    <property type="entry name" value="WD40 REPEAT PROTEIN 12, 37"/>
    <property type="match status" value="1"/>
</dbReference>
<evidence type="ECO:0000256" key="1">
    <source>
        <dbReference type="ARBA" id="ARBA00022517"/>
    </source>
</evidence>